<feature type="domain" description="RRM" evidence="7">
    <location>
        <begin position="7"/>
        <end position="81"/>
    </location>
</feature>
<dbReference type="PROSITE" id="PS50102">
    <property type="entry name" value="RRM"/>
    <property type="match status" value="2"/>
</dbReference>
<evidence type="ECO:0000256" key="6">
    <source>
        <dbReference type="PROSITE-ProRule" id="PRU00176"/>
    </source>
</evidence>
<dbReference type="AlphaFoldDB" id="G0MH51"/>
<evidence type="ECO:0000313" key="8">
    <source>
        <dbReference type="EMBL" id="EGT58030.1"/>
    </source>
</evidence>
<organism evidence="9">
    <name type="scientific">Caenorhabditis brenneri</name>
    <name type="common">Nematode worm</name>
    <dbReference type="NCBI Taxonomy" id="135651"/>
    <lineage>
        <taxon>Eukaryota</taxon>
        <taxon>Metazoa</taxon>
        <taxon>Ecdysozoa</taxon>
        <taxon>Nematoda</taxon>
        <taxon>Chromadorea</taxon>
        <taxon>Rhabditida</taxon>
        <taxon>Rhabditina</taxon>
        <taxon>Rhabditomorpha</taxon>
        <taxon>Rhabditoidea</taxon>
        <taxon>Rhabditidae</taxon>
        <taxon>Peloderinae</taxon>
        <taxon>Caenorhabditis</taxon>
    </lineage>
</organism>
<evidence type="ECO:0000313" key="9">
    <source>
        <dbReference type="Proteomes" id="UP000008068"/>
    </source>
</evidence>
<evidence type="ECO:0000259" key="7">
    <source>
        <dbReference type="PROSITE" id="PS50102"/>
    </source>
</evidence>
<dbReference type="GO" id="GO:0005737">
    <property type="term" value="C:cytoplasm"/>
    <property type="evidence" value="ECO:0007669"/>
    <property type="project" value="TreeGrafter"/>
</dbReference>
<dbReference type="InterPro" id="IPR000504">
    <property type="entry name" value="RRM_dom"/>
</dbReference>
<protein>
    <submittedName>
        <fullName evidence="8">CBN-RSP-3 protein</fullName>
    </submittedName>
</protein>
<evidence type="ECO:0000256" key="5">
    <source>
        <dbReference type="ARBA" id="ARBA00023242"/>
    </source>
</evidence>
<feature type="domain" description="RRM" evidence="7">
    <location>
        <begin position="115"/>
        <end position="185"/>
    </location>
</feature>
<keyword evidence="4 6" id="KW-0694">RNA-binding</keyword>
<dbReference type="InterPro" id="IPR012677">
    <property type="entry name" value="Nucleotide-bd_a/b_plait_sf"/>
</dbReference>
<keyword evidence="5" id="KW-0539">Nucleus</keyword>
<dbReference type="Gene3D" id="3.30.70.330">
    <property type="match status" value="2"/>
</dbReference>
<dbReference type="SUPFAM" id="SSF54928">
    <property type="entry name" value="RNA-binding domain, RBD"/>
    <property type="match status" value="1"/>
</dbReference>
<dbReference type="SMART" id="SM00360">
    <property type="entry name" value="RRM"/>
    <property type="match status" value="2"/>
</dbReference>
<accession>G0MH51</accession>
<dbReference type="HOGENOM" id="CLU_1012770_0_0_1"/>
<evidence type="ECO:0000256" key="3">
    <source>
        <dbReference type="ARBA" id="ARBA00022737"/>
    </source>
</evidence>
<dbReference type="GO" id="GO:0003729">
    <property type="term" value="F:mRNA binding"/>
    <property type="evidence" value="ECO:0007669"/>
    <property type="project" value="TreeGrafter"/>
</dbReference>
<reference evidence="9" key="1">
    <citation type="submission" date="2011-07" db="EMBL/GenBank/DDBJ databases">
        <authorList>
            <consortium name="Caenorhabditis brenneri Sequencing and Analysis Consortium"/>
            <person name="Wilson R.K."/>
        </authorList>
    </citation>
    <scope>NUCLEOTIDE SEQUENCE [LARGE SCALE GENOMIC DNA]</scope>
    <source>
        <strain evidence="9">PB2801</strain>
    </source>
</reference>
<dbReference type="InParanoid" id="G0MH51"/>
<dbReference type="PANTHER" id="PTHR23003:SF62">
    <property type="entry name" value="SERINE_ARGININE (SR)-TYPE SHUTTLING MRNA BINDING PROTEIN NPL3"/>
    <property type="match status" value="1"/>
</dbReference>
<dbReference type="GO" id="GO:0006397">
    <property type="term" value="P:mRNA processing"/>
    <property type="evidence" value="ECO:0007669"/>
    <property type="project" value="UniProtKB-KW"/>
</dbReference>
<dbReference type="STRING" id="135651.G0MH51"/>
<sequence length="275" mass="30916">MPQEDEAKLYVGNIPEDATKEDIYDLFETYGRVLYVDIKNGKISRFAFVAYRDFRDADDAVNYLDKFDYHGRSLRVEHSTGVGPRGWGGQPLSSINGDNFRIARGPGGPQRRSDFRVFVEGIPQTGSWQDLKDHFRPAGEICFAMISHNKTGIVEFEKKSSVQRSIDIFDKTEFTSHHTSRKHHVPAIGHAQNPDHHPVPHRVLDHVLGHLLTNDAHPVPHPVPTPLTSRIARRADHQAVHHLQNAGHPMNHVNATANLAEGMGELFLLGVHNMC</sequence>
<dbReference type="InterPro" id="IPR050374">
    <property type="entry name" value="RRT5_SRSF_SR"/>
</dbReference>
<dbReference type="Pfam" id="PF00076">
    <property type="entry name" value="RRM_1"/>
    <property type="match status" value="2"/>
</dbReference>
<proteinExistence type="predicted"/>
<keyword evidence="9" id="KW-1185">Reference proteome</keyword>
<dbReference type="eggNOG" id="KOG0105">
    <property type="taxonomic scope" value="Eukaryota"/>
</dbReference>
<gene>
    <name evidence="8" type="primary">Cbn-rsp-3</name>
    <name evidence="8" type="ORF">CAEBREN_03726</name>
</gene>
<dbReference type="EMBL" id="GL379794">
    <property type="protein sequence ID" value="EGT58030.1"/>
    <property type="molecule type" value="Genomic_DNA"/>
</dbReference>
<keyword evidence="2" id="KW-0507">mRNA processing</keyword>
<dbReference type="InterPro" id="IPR035979">
    <property type="entry name" value="RBD_domain_sf"/>
</dbReference>
<comment type="subcellular location">
    <subcellularLocation>
        <location evidence="1">Nucleus</location>
    </subcellularLocation>
</comment>
<keyword evidence="3" id="KW-0677">Repeat</keyword>
<evidence type="ECO:0000256" key="1">
    <source>
        <dbReference type="ARBA" id="ARBA00004123"/>
    </source>
</evidence>
<dbReference type="PANTHER" id="PTHR23003">
    <property type="entry name" value="RNA RECOGNITION MOTIF RRM DOMAIN CONTAINING PROTEIN"/>
    <property type="match status" value="1"/>
</dbReference>
<dbReference type="OrthoDB" id="1099063at2759"/>
<dbReference type="GO" id="GO:0005634">
    <property type="term" value="C:nucleus"/>
    <property type="evidence" value="ECO:0007669"/>
    <property type="project" value="UniProtKB-SubCell"/>
</dbReference>
<evidence type="ECO:0000256" key="2">
    <source>
        <dbReference type="ARBA" id="ARBA00022664"/>
    </source>
</evidence>
<name>G0MH51_CAEBE</name>
<evidence type="ECO:0000256" key="4">
    <source>
        <dbReference type="ARBA" id="ARBA00022884"/>
    </source>
</evidence>
<dbReference type="Proteomes" id="UP000008068">
    <property type="component" value="Unassembled WGS sequence"/>
</dbReference>